<proteinExistence type="predicted"/>
<keyword evidence="1" id="KW-0175">Coiled coil</keyword>
<protein>
    <submittedName>
        <fullName evidence="2">Chromosome segregation protein</fullName>
    </submittedName>
</protein>
<dbReference type="InterPro" id="IPR007139">
    <property type="entry name" value="DUF349"/>
</dbReference>
<evidence type="ECO:0000256" key="1">
    <source>
        <dbReference type="SAM" id="Coils"/>
    </source>
</evidence>
<accession>A0A1B9XZ56</accession>
<evidence type="ECO:0000313" key="3">
    <source>
        <dbReference type="Proteomes" id="UP000093186"/>
    </source>
</evidence>
<dbReference type="RefSeq" id="WP_068704233.1">
    <property type="nucleotide sequence ID" value="NZ_MAKX01000002.1"/>
</dbReference>
<sequence length="614" mass="72790">MLENNEEIIQEPTVQKNSVIKEQTNDAVNEVENEVANEAEKAEEKHTIPMLDYAAMELELLVEELKKLLNNYQVQQLKTNVDALKNAFNTKFGVLLSEKKEAFLAEGGNSIDFQFSSPVKSEYNKLLGEYKVKRDAYYSQLEKQLKENLDKRNSLIEELKALIVNADAKTMYNDFQEIQKKWKTIGPVPKTKYNDTWKIYHHHVERFYDLLHLNKDFRELDFKHNLEEKLKLISRAEALNDVVDVNVAFKDLQDLHRLWKEEIGPVGKEHREDVWNKFSEATKKIHDKRHQYFRELKSKYQEMIDAKLEVVNQINVFDTSNNKSHSDWQKSIVEIEKLRKKYFDIGKLPYNKSEAVWQKFKEATKKFNSAKNVFYKAEKNIQNENLKNKIALIELAESIKDSEDWIEATNTMKRIQSDWKKIGHVPRKFSDDIWKRFKNACNYYFDRFHAQKNEQNKEQLAIVEAKKVYIEEIKSSENLTLDTIKENILKWRDLGALPRNARHLDEKFNKAIDAHLGNLDMSKNEIEMMKFKNIIDTYLSQEDFKKIDNEQYFIRKKIDECVKDIQQLENNLSFISNAKDDNPLVLNVRKGIEEFKTKLTIWKTKLSYIKKIDY</sequence>
<dbReference type="Proteomes" id="UP000093186">
    <property type="component" value="Unassembled WGS sequence"/>
</dbReference>
<organism evidence="2 3">
    <name type="scientific">Tenacibaculum soleae</name>
    <dbReference type="NCBI Taxonomy" id="447689"/>
    <lineage>
        <taxon>Bacteria</taxon>
        <taxon>Pseudomonadati</taxon>
        <taxon>Bacteroidota</taxon>
        <taxon>Flavobacteriia</taxon>
        <taxon>Flavobacteriales</taxon>
        <taxon>Flavobacteriaceae</taxon>
        <taxon>Tenacibaculum</taxon>
    </lineage>
</organism>
<evidence type="ECO:0000313" key="2">
    <source>
        <dbReference type="EMBL" id="OCK42823.1"/>
    </source>
</evidence>
<keyword evidence="3" id="KW-1185">Reference proteome</keyword>
<dbReference type="AlphaFoldDB" id="A0A1B9XZ56"/>
<dbReference type="STRING" id="447689.BA195_07900"/>
<dbReference type="OrthoDB" id="5422202at2"/>
<reference evidence="2 3" key="1">
    <citation type="submission" date="2016-06" db="EMBL/GenBank/DDBJ databases">
        <title>Draft Genome Sequence of Tenacibaculum soleae UCD-KL19.</title>
        <authorList>
            <person name="Eisen J.A."/>
            <person name="Coil D.A."/>
            <person name="Lujan K.M."/>
        </authorList>
    </citation>
    <scope>NUCLEOTIDE SEQUENCE [LARGE SCALE GENOMIC DNA]</scope>
    <source>
        <strain evidence="2 3">UCD-KL19</strain>
    </source>
</reference>
<comment type="caution">
    <text evidence="2">The sequence shown here is derived from an EMBL/GenBank/DDBJ whole genome shotgun (WGS) entry which is preliminary data.</text>
</comment>
<name>A0A1B9XZ56_9FLAO</name>
<gene>
    <name evidence="2" type="ORF">BA195_07900</name>
</gene>
<dbReference type="EMBL" id="MAKX01000002">
    <property type="protein sequence ID" value="OCK42823.1"/>
    <property type="molecule type" value="Genomic_DNA"/>
</dbReference>
<dbReference type="Pfam" id="PF03993">
    <property type="entry name" value="DUF349"/>
    <property type="match status" value="5"/>
</dbReference>
<feature type="coiled-coil region" evidence="1">
    <location>
        <begin position="21"/>
        <end position="78"/>
    </location>
</feature>